<dbReference type="InterPro" id="IPR050270">
    <property type="entry name" value="DegV_domain_contain"/>
</dbReference>
<keyword evidence="3" id="KW-1185">Reference proteome</keyword>
<dbReference type="SUPFAM" id="SSF82549">
    <property type="entry name" value="DAK1/DegV-like"/>
    <property type="match status" value="1"/>
</dbReference>
<dbReference type="PANTHER" id="PTHR33434:SF2">
    <property type="entry name" value="FATTY ACID-BINDING PROTEIN TM_1468"/>
    <property type="match status" value="1"/>
</dbReference>
<dbReference type="PROSITE" id="PS51482">
    <property type="entry name" value="DEGV"/>
    <property type="match status" value="1"/>
</dbReference>
<dbReference type="Pfam" id="PF02645">
    <property type="entry name" value="DegV"/>
    <property type="match status" value="1"/>
</dbReference>
<dbReference type="Gene3D" id="3.40.50.10170">
    <property type="match status" value="1"/>
</dbReference>
<dbReference type="PANTHER" id="PTHR33434">
    <property type="entry name" value="DEGV DOMAIN-CONTAINING PROTEIN DR_1986-RELATED"/>
    <property type="match status" value="1"/>
</dbReference>
<name>A0ABT4Q3H8_9BACL</name>
<protein>
    <submittedName>
        <fullName evidence="2">DegV family protein</fullName>
    </submittedName>
</protein>
<dbReference type="InterPro" id="IPR003797">
    <property type="entry name" value="DegV"/>
</dbReference>
<dbReference type="Gene3D" id="3.30.1180.10">
    <property type="match status" value="1"/>
</dbReference>
<keyword evidence="1" id="KW-0446">Lipid-binding</keyword>
<reference evidence="2 3" key="1">
    <citation type="submission" date="2022-12" db="EMBL/GenBank/DDBJ databases">
        <title>Draft genome sequence of Paenibacillus sp. dW9.</title>
        <authorList>
            <person name="Choi E.-W."/>
            <person name="Kim D.-U."/>
        </authorList>
    </citation>
    <scope>NUCLEOTIDE SEQUENCE [LARGE SCALE GENOMIC DNA]</scope>
    <source>
        <strain evidence="3">dW9</strain>
    </source>
</reference>
<dbReference type="RefSeq" id="WP_269879786.1">
    <property type="nucleotide sequence ID" value="NZ_JAQAGZ010000001.1"/>
</dbReference>
<evidence type="ECO:0000313" key="2">
    <source>
        <dbReference type="EMBL" id="MCZ8511437.1"/>
    </source>
</evidence>
<accession>A0ABT4Q3H8</accession>
<dbReference type="InterPro" id="IPR043168">
    <property type="entry name" value="DegV_C"/>
</dbReference>
<proteinExistence type="predicted"/>
<dbReference type="EMBL" id="JAQAGZ010000001">
    <property type="protein sequence ID" value="MCZ8511437.1"/>
    <property type="molecule type" value="Genomic_DNA"/>
</dbReference>
<evidence type="ECO:0000256" key="1">
    <source>
        <dbReference type="ARBA" id="ARBA00023121"/>
    </source>
</evidence>
<evidence type="ECO:0000313" key="3">
    <source>
        <dbReference type="Proteomes" id="UP001527882"/>
    </source>
</evidence>
<comment type="caution">
    <text evidence="2">The sequence shown here is derived from an EMBL/GenBank/DDBJ whole genome shotgun (WGS) entry which is preliminary data.</text>
</comment>
<organism evidence="2 3">
    <name type="scientific">Paenibacillus gyeongsangnamensis</name>
    <dbReference type="NCBI Taxonomy" id="3388067"/>
    <lineage>
        <taxon>Bacteria</taxon>
        <taxon>Bacillati</taxon>
        <taxon>Bacillota</taxon>
        <taxon>Bacilli</taxon>
        <taxon>Bacillales</taxon>
        <taxon>Paenibacillaceae</taxon>
        <taxon>Paenibacillus</taxon>
    </lineage>
</organism>
<sequence>MNQVRVVTDSTADLPADLRAKLGIALVPLKVNFGTESYRDGIDMNPDEFYAKLASSAELPKTSQPSPTEFQEVYERLAEQGEGPIISIHLGSNFSGTYQSAVLAKSMVEDKADVTVVDSLTASFGIGAMAIAAAEASMQGKSKDEILGLIAEVRQAMRIYFLVDTLEYLQKGGRIGRAAALVGSLLNIKPILSISDDGYVASVDKVRGQKKAMNRILELLQQEFAGKPIHLALAYSTDKTTAQELEALIAGHFEIRSVQYTHLGPVIGTHVGPGTVAAFASPA</sequence>
<dbReference type="NCBIfam" id="TIGR00762">
    <property type="entry name" value="DegV"/>
    <property type="match status" value="1"/>
</dbReference>
<gene>
    <name evidence="2" type="ORF">O9H85_03070</name>
</gene>
<dbReference type="Proteomes" id="UP001527882">
    <property type="component" value="Unassembled WGS sequence"/>
</dbReference>